<evidence type="ECO:0000313" key="6">
    <source>
        <dbReference type="EMBL" id="MBP2062602.1"/>
    </source>
</evidence>
<dbReference type="InterPro" id="IPR009057">
    <property type="entry name" value="Homeodomain-like_sf"/>
</dbReference>
<gene>
    <name evidence="6" type="ORF">J2Z30_003621</name>
    <name evidence="5" type="ORF">SIRAN1613</name>
</gene>
<dbReference type="SUPFAM" id="SSF46689">
    <property type="entry name" value="Homeodomain-like"/>
    <property type="match status" value="2"/>
</dbReference>
<dbReference type="AlphaFoldDB" id="A0A060ZMM5"/>
<dbReference type="PROSITE" id="PS01124">
    <property type="entry name" value="HTH_ARAC_FAMILY_2"/>
    <property type="match status" value="1"/>
</dbReference>
<dbReference type="InterPro" id="IPR018060">
    <property type="entry name" value="HTH_AraC"/>
</dbReference>
<dbReference type="Pfam" id="PF12833">
    <property type="entry name" value="HTH_18"/>
    <property type="match status" value="1"/>
</dbReference>
<name>A0A060ZMM5_9ACTN</name>
<dbReference type="HOGENOM" id="CLU_000445_88_4_11"/>
<dbReference type="GO" id="GO:0043565">
    <property type="term" value="F:sequence-specific DNA binding"/>
    <property type="evidence" value="ECO:0007669"/>
    <property type="project" value="InterPro"/>
</dbReference>
<dbReference type="InterPro" id="IPR020449">
    <property type="entry name" value="Tscrpt_reg_AraC-type_HTH"/>
</dbReference>
<keyword evidence="3" id="KW-0804">Transcription</keyword>
<reference evidence="5" key="1">
    <citation type="submission" date="2014-05" db="EMBL/GenBank/DDBJ databases">
        <authorList>
            <person name="Horn Fabian"/>
        </authorList>
    </citation>
    <scope>NUCLEOTIDE SEQUENCE</scope>
</reference>
<dbReference type="GO" id="GO:0003700">
    <property type="term" value="F:DNA-binding transcription factor activity"/>
    <property type="evidence" value="ECO:0007669"/>
    <property type="project" value="InterPro"/>
</dbReference>
<reference evidence="6 7" key="2">
    <citation type="submission" date="2021-03" db="EMBL/GenBank/DDBJ databases">
        <title>Genomic Encyclopedia of Type Strains, Phase IV (KMG-IV): sequencing the most valuable type-strain genomes for metagenomic binning, comparative biology and taxonomic classification.</title>
        <authorList>
            <person name="Goeker M."/>
        </authorList>
    </citation>
    <scope>NUCLEOTIDE SEQUENCE [LARGE SCALE GENOMIC DNA]</scope>
    <source>
        <strain evidence="6 7">DSM 41954</strain>
    </source>
</reference>
<dbReference type="EMBL" id="JAGGLR010000009">
    <property type="protein sequence ID" value="MBP2062602.1"/>
    <property type="molecule type" value="Genomic_DNA"/>
</dbReference>
<accession>A0A060ZMM5</accession>
<dbReference type="RefSeq" id="WP_044568093.1">
    <property type="nucleotide sequence ID" value="NZ_BAABDR010000025.1"/>
</dbReference>
<organism evidence="5">
    <name type="scientific">Streptomyces iranensis</name>
    <dbReference type="NCBI Taxonomy" id="576784"/>
    <lineage>
        <taxon>Bacteria</taxon>
        <taxon>Bacillati</taxon>
        <taxon>Actinomycetota</taxon>
        <taxon>Actinomycetes</taxon>
        <taxon>Kitasatosporales</taxon>
        <taxon>Streptomycetaceae</taxon>
        <taxon>Streptomyces</taxon>
        <taxon>Streptomyces violaceusniger group</taxon>
    </lineage>
</organism>
<dbReference type="InterPro" id="IPR050204">
    <property type="entry name" value="AraC_XylS_family_regulators"/>
</dbReference>
<dbReference type="Proteomes" id="UP000756710">
    <property type="component" value="Unassembled WGS sequence"/>
</dbReference>
<dbReference type="PANTHER" id="PTHR46796:SF6">
    <property type="entry name" value="ARAC SUBFAMILY"/>
    <property type="match status" value="1"/>
</dbReference>
<dbReference type="SMART" id="SM00342">
    <property type="entry name" value="HTH_ARAC"/>
    <property type="match status" value="1"/>
</dbReference>
<keyword evidence="1" id="KW-0805">Transcription regulation</keyword>
<evidence type="ECO:0000259" key="4">
    <source>
        <dbReference type="PROSITE" id="PS01124"/>
    </source>
</evidence>
<dbReference type="InterPro" id="IPR018062">
    <property type="entry name" value="HTH_AraC-typ_CS"/>
</dbReference>
<sequence>MEGGKSDAVASAASRRHVGGELVSATTADARSARIELLRRHSSGTIEWRFRQPKLALFWFRHGVRRFQLNVDDRPFAAKVSATSGLCFFPSHVEIDGEFVVDDYCDYTVVLFEPGLLADRGIPLPKRPVVGFDHATMTGSLRELSRQAGQPDRLFRLYFEGWAMQSLAQLSRLTGRVAPRTSAMPGGLPAPSLHRVEEYVRLNLGKSITIDDLAYVAGFSRRHFMRSFKQSVGLSPLRYVQSLRIEESKRLLAMSPRSITAIATDCGFSHLQHFSTSFRQVTGMSPSAFRREAELGGRYDVPPVS</sequence>
<keyword evidence="7" id="KW-1185">Reference proteome</keyword>
<protein>
    <submittedName>
        <fullName evidence="6">AraC family transcriptional regulator</fullName>
    </submittedName>
    <submittedName>
        <fullName evidence="5">Transcriptional regulator, AraC family</fullName>
    </submittedName>
</protein>
<dbReference type="PANTHER" id="PTHR46796">
    <property type="entry name" value="HTH-TYPE TRANSCRIPTIONAL ACTIVATOR RHAS-RELATED"/>
    <property type="match status" value="1"/>
</dbReference>
<dbReference type="PRINTS" id="PR00032">
    <property type="entry name" value="HTHARAC"/>
</dbReference>
<evidence type="ECO:0000256" key="3">
    <source>
        <dbReference type="ARBA" id="ARBA00023163"/>
    </source>
</evidence>
<dbReference type="EMBL" id="LK022848">
    <property type="protein sequence ID" value="CDR04346.1"/>
    <property type="molecule type" value="Genomic_DNA"/>
</dbReference>
<evidence type="ECO:0000313" key="5">
    <source>
        <dbReference type="EMBL" id="CDR04346.1"/>
    </source>
</evidence>
<proteinExistence type="predicted"/>
<keyword evidence="2" id="KW-0238">DNA-binding</keyword>
<dbReference type="Gene3D" id="1.10.10.60">
    <property type="entry name" value="Homeodomain-like"/>
    <property type="match status" value="2"/>
</dbReference>
<dbReference type="PROSITE" id="PS00041">
    <property type="entry name" value="HTH_ARAC_FAMILY_1"/>
    <property type="match status" value="1"/>
</dbReference>
<evidence type="ECO:0000313" key="7">
    <source>
        <dbReference type="Proteomes" id="UP000756710"/>
    </source>
</evidence>
<evidence type="ECO:0000256" key="2">
    <source>
        <dbReference type="ARBA" id="ARBA00023125"/>
    </source>
</evidence>
<evidence type="ECO:0000256" key="1">
    <source>
        <dbReference type="ARBA" id="ARBA00023015"/>
    </source>
</evidence>
<feature type="domain" description="HTH araC/xylS-type" evidence="4">
    <location>
        <begin position="194"/>
        <end position="292"/>
    </location>
</feature>